<evidence type="ECO:0000313" key="2">
    <source>
        <dbReference type="Proteomes" id="UP001054945"/>
    </source>
</evidence>
<evidence type="ECO:0000313" key="1">
    <source>
        <dbReference type="EMBL" id="GIX73320.1"/>
    </source>
</evidence>
<proteinExistence type="predicted"/>
<reference evidence="1 2" key="1">
    <citation type="submission" date="2021-06" db="EMBL/GenBank/DDBJ databases">
        <title>Caerostris extrusa draft genome.</title>
        <authorList>
            <person name="Kono N."/>
            <person name="Arakawa K."/>
        </authorList>
    </citation>
    <scope>NUCLEOTIDE SEQUENCE [LARGE SCALE GENOMIC DNA]</scope>
</reference>
<name>A0AAV4MN42_CAEEX</name>
<comment type="caution">
    <text evidence="1">The sequence shown here is derived from an EMBL/GenBank/DDBJ whole genome shotgun (WGS) entry which is preliminary data.</text>
</comment>
<sequence>MFSRNSSSAQGKKVLSTKWVEKQQQQNIYPYLIIVNSLHHVKMFSRNSSSAQGKKVLSTKWVQKQQQQNIYPYLIIVNSLHHVKMFSRNSSSAQGKRCCLPSGLRNNNNKIFIRT</sequence>
<gene>
    <name evidence="1" type="ORF">CEXT_51311</name>
</gene>
<protein>
    <submittedName>
        <fullName evidence="1">Uncharacterized protein</fullName>
    </submittedName>
</protein>
<dbReference type="Proteomes" id="UP001054945">
    <property type="component" value="Unassembled WGS sequence"/>
</dbReference>
<dbReference type="EMBL" id="BPLR01019939">
    <property type="protein sequence ID" value="GIX73320.1"/>
    <property type="molecule type" value="Genomic_DNA"/>
</dbReference>
<dbReference type="AlphaFoldDB" id="A0AAV4MN42"/>
<keyword evidence="2" id="KW-1185">Reference proteome</keyword>
<accession>A0AAV4MN42</accession>
<organism evidence="1 2">
    <name type="scientific">Caerostris extrusa</name>
    <name type="common">Bark spider</name>
    <name type="synonym">Caerostris bankana</name>
    <dbReference type="NCBI Taxonomy" id="172846"/>
    <lineage>
        <taxon>Eukaryota</taxon>
        <taxon>Metazoa</taxon>
        <taxon>Ecdysozoa</taxon>
        <taxon>Arthropoda</taxon>
        <taxon>Chelicerata</taxon>
        <taxon>Arachnida</taxon>
        <taxon>Araneae</taxon>
        <taxon>Araneomorphae</taxon>
        <taxon>Entelegynae</taxon>
        <taxon>Araneoidea</taxon>
        <taxon>Araneidae</taxon>
        <taxon>Caerostris</taxon>
    </lineage>
</organism>